<dbReference type="Proteomes" id="UP000596742">
    <property type="component" value="Unassembled WGS sequence"/>
</dbReference>
<evidence type="ECO:0000256" key="2">
    <source>
        <dbReference type="ARBA" id="ARBA00022670"/>
    </source>
</evidence>
<dbReference type="OrthoDB" id="6745900at2759"/>
<evidence type="ECO:0000256" key="11">
    <source>
        <dbReference type="SAM" id="MobiDB-lite"/>
    </source>
</evidence>
<evidence type="ECO:0000256" key="8">
    <source>
        <dbReference type="PIRSR" id="PIRSR622684-1"/>
    </source>
</evidence>
<dbReference type="SMART" id="SM00230">
    <property type="entry name" value="CysPc"/>
    <property type="match status" value="1"/>
</dbReference>
<sequence>MSTIVCPECTVENPSYKQRCEVCYKHLHNPEWRCQSNACLYSNPVSESKCSRCKKSRNESTGKGKRSQSADRLARDKGKKEPMKNNLLGVTPVDDKHRRPRSADNRLASGWKCCQCNHSNGVDEGVCGKCHHVKDRCCNAVKGKQWKCHVCDNLTSEDLTTCSTCSKKRKDRALTKPAKDLDKGKIEPVDKHSNDHEMKSPSPVRDRWTCEKCSSQSNISSKLCEKCGVGKPRVTGINFVDRPQTKPLRHDRRQSVRAKNLRTIKTRLVEAEWANIVSNCRQNLFKMTLLHNTMYNTNTCSLLQNKVNFTDKEFPPNDQSLFANRRTVGSKINWLRLKDVKDNDGKDAKHWKVYDKPTANDIVQGEIGNCWFICALAVVAERQKLVERIVVTKDYCPEGAYVVRLCKDGIWKTVVLDDHFPVNQHERLKYSKARRGQLWVPLIEKAAAKIHGCYQALGSGKTVESLALLTGEPCEHLSLNGKKNIKFGYL</sequence>
<dbReference type="PROSITE" id="PS01358">
    <property type="entry name" value="ZF_RANBP2_1"/>
    <property type="match status" value="1"/>
</dbReference>
<protein>
    <submittedName>
        <fullName evidence="14">Calpain-15</fullName>
        <ecNumber evidence="14">3.4.22.-</ecNumber>
    </submittedName>
</protein>
<dbReference type="EC" id="3.4.22.-" evidence="14"/>
<evidence type="ECO:0000256" key="7">
    <source>
        <dbReference type="ARBA" id="ARBA00022833"/>
    </source>
</evidence>
<feature type="region of interest" description="Disordered" evidence="11">
    <location>
        <begin position="54"/>
        <end position="102"/>
    </location>
</feature>
<evidence type="ECO:0000256" key="3">
    <source>
        <dbReference type="ARBA" id="ARBA00022723"/>
    </source>
</evidence>
<dbReference type="PROSITE" id="PS50199">
    <property type="entry name" value="ZF_RANBP2_2"/>
    <property type="match status" value="1"/>
</dbReference>
<feature type="compositionally biased region" description="Basic and acidic residues" evidence="11">
    <location>
        <begin position="93"/>
        <end position="102"/>
    </location>
</feature>
<dbReference type="GO" id="GO:0006508">
    <property type="term" value="P:proteolysis"/>
    <property type="evidence" value="ECO:0007669"/>
    <property type="project" value="UniProtKB-KW"/>
</dbReference>
<keyword evidence="2" id="KW-0645">Protease</keyword>
<dbReference type="InterPro" id="IPR022684">
    <property type="entry name" value="Calpain_cysteine_protease"/>
</dbReference>
<evidence type="ECO:0000256" key="1">
    <source>
        <dbReference type="ARBA" id="ARBA00007623"/>
    </source>
</evidence>
<evidence type="ECO:0000256" key="6">
    <source>
        <dbReference type="ARBA" id="ARBA00022807"/>
    </source>
</evidence>
<accession>A0A8B6ETK3</accession>
<keyword evidence="7" id="KW-0862">Zinc</keyword>
<organism evidence="14 15">
    <name type="scientific">Mytilus galloprovincialis</name>
    <name type="common">Mediterranean mussel</name>
    <dbReference type="NCBI Taxonomy" id="29158"/>
    <lineage>
        <taxon>Eukaryota</taxon>
        <taxon>Metazoa</taxon>
        <taxon>Spiralia</taxon>
        <taxon>Lophotrochozoa</taxon>
        <taxon>Mollusca</taxon>
        <taxon>Bivalvia</taxon>
        <taxon>Autobranchia</taxon>
        <taxon>Pteriomorphia</taxon>
        <taxon>Mytilida</taxon>
        <taxon>Mytiloidea</taxon>
        <taxon>Mytilidae</taxon>
        <taxon>Mytilinae</taxon>
        <taxon>Mytilus</taxon>
    </lineage>
</organism>
<dbReference type="Pfam" id="PF00648">
    <property type="entry name" value="Peptidase_C2"/>
    <property type="match status" value="1"/>
</dbReference>
<dbReference type="InterPro" id="IPR000169">
    <property type="entry name" value="Pept_cys_AS"/>
</dbReference>
<dbReference type="EMBL" id="UYJE01005633">
    <property type="protein sequence ID" value="VDI38864.1"/>
    <property type="molecule type" value="Genomic_DNA"/>
</dbReference>
<keyword evidence="6" id="KW-0788">Thiol protease</keyword>
<feature type="region of interest" description="Disordered" evidence="11">
    <location>
        <begin position="173"/>
        <end position="203"/>
    </location>
</feature>
<comment type="caution">
    <text evidence="9">Lacks conserved residue(s) required for the propagation of feature annotation.</text>
</comment>
<keyword evidence="3" id="KW-0479">Metal-binding</keyword>
<evidence type="ECO:0000259" key="12">
    <source>
        <dbReference type="PROSITE" id="PS50199"/>
    </source>
</evidence>
<feature type="active site" evidence="8">
    <location>
        <position position="370"/>
    </location>
</feature>
<evidence type="ECO:0000256" key="10">
    <source>
        <dbReference type="PROSITE-ProRule" id="PRU00322"/>
    </source>
</evidence>
<dbReference type="PRINTS" id="PR00704">
    <property type="entry name" value="CALPAIN"/>
</dbReference>
<dbReference type="SUPFAM" id="SSF54001">
    <property type="entry name" value="Cysteine proteinases"/>
    <property type="match status" value="1"/>
</dbReference>
<name>A0A8B6ETK3_MYTGA</name>
<evidence type="ECO:0000256" key="9">
    <source>
        <dbReference type="PROSITE-ProRule" id="PRU00239"/>
    </source>
</evidence>
<evidence type="ECO:0000256" key="4">
    <source>
        <dbReference type="ARBA" id="ARBA00022771"/>
    </source>
</evidence>
<dbReference type="InterPro" id="IPR001876">
    <property type="entry name" value="Znf_RanBP2"/>
</dbReference>
<keyword evidence="4 10" id="KW-0863">Zinc-finger</keyword>
<dbReference type="PANTHER" id="PTHR10183:SF382">
    <property type="entry name" value="CALPAIN-15"/>
    <property type="match status" value="1"/>
</dbReference>
<comment type="similarity">
    <text evidence="1">Belongs to the peptidase C2 family.</text>
</comment>
<feature type="domain" description="RanBP2-type" evidence="12">
    <location>
        <begin position="28"/>
        <end position="59"/>
    </location>
</feature>
<keyword evidence="5 14" id="KW-0378">Hydrolase</keyword>
<reference evidence="14" key="1">
    <citation type="submission" date="2018-11" db="EMBL/GenBank/DDBJ databases">
        <authorList>
            <person name="Alioto T."/>
            <person name="Alioto T."/>
        </authorList>
    </citation>
    <scope>NUCLEOTIDE SEQUENCE</scope>
</reference>
<dbReference type="PROSITE" id="PS00139">
    <property type="entry name" value="THIOL_PROTEASE_CYS"/>
    <property type="match status" value="1"/>
</dbReference>
<dbReference type="SMART" id="SM00547">
    <property type="entry name" value="ZnF_RBZ"/>
    <property type="match status" value="5"/>
</dbReference>
<evidence type="ECO:0000259" key="13">
    <source>
        <dbReference type="PROSITE" id="PS50203"/>
    </source>
</evidence>
<dbReference type="AlphaFoldDB" id="A0A8B6ETK3"/>
<keyword evidence="15" id="KW-1185">Reference proteome</keyword>
<dbReference type="GO" id="GO:0008270">
    <property type="term" value="F:zinc ion binding"/>
    <property type="evidence" value="ECO:0007669"/>
    <property type="project" value="UniProtKB-KW"/>
</dbReference>
<gene>
    <name evidence="14" type="ORF">MGAL_10B029622</name>
</gene>
<evidence type="ECO:0000313" key="14">
    <source>
        <dbReference type="EMBL" id="VDI38864.1"/>
    </source>
</evidence>
<dbReference type="PANTHER" id="PTHR10183">
    <property type="entry name" value="CALPAIN"/>
    <property type="match status" value="1"/>
</dbReference>
<dbReference type="GO" id="GO:0004198">
    <property type="term" value="F:calcium-dependent cysteine-type endopeptidase activity"/>
    <property type="evidence" value="ECO:0007669"/>
    <property type="project" value="InterPro"/>
</dbReference>
<feature type="domain" description="Calpain catalytic" evidence="13">
    <location>
        <begin position="308"/>
        <end position="490"/>
    </location>
</feature>
<dbReference type="GO" id="GO:0005737">
    <property type="term" value="C:cytoplasm"/>
    <property type="evidence" value="ECO:0007669"/>
    <property type="project" value="TreeGrafter"/>
</dbReference>
<proteinExistence type="inferred from homology"/>
<comment type="caution">
    <text evidence="14">The sequence shown here is derived from an EMBL/GenBank/DDBJ whole genome shotgun (WGS) entry which is preliminary data.</text>
</comment>
<dbReference type="InterPro" id="IPR001300">
    <property type="entry name" value="Peptidase_C2_calpain_cat"/>
</dbReference>
<dbReference type="PROSITE" id="PS50203">
    <property type="entry name" value="CALPAIN_CAT"/>
    <property type="match status" value="1"/>
</dbReference>
<evidence type="ECO:0000313" key="15">
    <source>
        <dbReference type="Proteomes" id="UP000596742"/>
    </source>
</evidence>
<dbReference type="InterPro" id="IPR038765">
    <property type="entry name" value="Papain-like_cys_pep_sf"/>
</dbReference>
<feature type="compositionally biased region" description="Basic and acidic residues" evidence="11">
    <location>
        <begin position="56"/>
        <end position="83"/>
    </location>
</feature>
<evidence type="ECO:0000256" key="5">
    <source>
        <dbReference type="ARBA" id="ARBA00022801"/>
    </source>
</evidence>